<protein>
    <submittedName>
        <fullName evidence="2">Uncharacterized protein</fullName>
    </submittedName>
</protein>
<dbReference type="EMBL" id="JANILD010000001">
    <property type="protein sequence ID" value="MCQ9302220.1"/>
    <property type="molecule type" value="Genomic_DNA"/>
</dbReference>
<keyword evidence="1" id="KW-1133">Transmembrane helix</keyword>
<evidence type="ECO:0000256" key="1">
    <source>
        <dbReference type="SAM" id="Phobius"/>
    </source>
</evidence>
<organism evidence="2 3">
    <name type="scientific">Mammaliicoccus sciuri</name>
    <name type="common">Staphylococcus sciuri</name>
    <dbReference type="NCBI Taxonomy" id="1296"/>
    <lineage>
        <taxon>Bacteria</taxon>
        <taxon>Bacillati</taxon>
        <taxon>Bacillota</taxon>
        <taxon>Bacilli</taxon>
        <taxon>Bacillales</taxon>
        <taxon>Staphylococcaceae</taxon>
        <taxon>Mammaliicoccus</taxon>
    </lineage>
</organism>
<proteinExistence type="predicted"/>
<keyword evidence="1" id="KW-0472">Membrane</keyword>
<accession>A0AAW5LEP4</accession>
<sequence length="42" mass="4996">MKKFTKFISITLVSMTILIYIQNIMQDYIEIRDGEVKEAELE</sequence>
<keyword evidence="1" id="KW-0812">Transmembrane</keyword>
<feature type="transmembrane region" description="Helical" evidence="1">
    <location>
        <begin position="7"/>
        <end position="25"/>
    </location>
</feature>
<dbReference type="RefSeq" id="WP_257099430.1">
    <property type="nucleotide sequence ID" value="NZ_JADMCL010000006.1"/>
</dbReference>
<reference evidence="2" key="1">
    <citation type="submission" date="2022-07" db="EMBL/GenBank/DDBJ databases">
        <title>Bacterial species isolated from the porcine tonsil microbiota.</title>
        <authorList>
            <person name="Oliveira I.M.F."/>
        </authorList>
    </citation>
    <scope>NUCLEOTIDE SEQUENCE</scope>
    <source>
        <strain evidence="2">8QC2O2</strain>
    </source>
</reference>
<name>A0AAW5LEP4_MAMSC</name>
<evidence type="ECO:0000313" key="3">
    <source>
        <dbReference type="Proteomes" id="UP001204068"/>
    </source>
</evidence>
<comment type="caution">
    <text evidence="2">The sequence shown here is derived from an EMBL/GenBank/DDBJ whole genome shotgun (WGS) entry which is preliminary data.</text>
</comment>
<evidence type="ECO:0000313" key="2">
    <source>
        <dbReference type="EMBL" id="MCQ9302220.1"/>
    </source>
</evidence>
<dbReference type="AlphaFoldDB" id="A0AAW5LEP4"/>
<gene>
    <name evidence="2" type="ORF">NQ032_01135</name>
</gene>
<dbReference type="Proteomes" id="UP001204068">
    <property type="component" value="Unassembled WGS sequence"/>
</dbReference>